<organism evidence="2 3">
    <name type="scientific">Massarina eburnea CBS 473.64</name>
    <dbReference type="NCBI Taxonomy" id="1395130"/>
    <lineage>
        <taxon>Eukaryota</taxon>
        <taxon>Fungi</taxon>
        <taxon>Dikarya</taxon>
        <taxon>Ascomycota</taxon>
        <taxon>Pezizomycotina</taxon>
        <taxon>Dothideomycetes</taxon>
        <taxon>Pleosporomycetidae</taxon>
        <taxon>Pleosporales</taxon>
        <taxon>Massarineae</taxon>
        <taxon>Massarinaceae</taxon>
        <taxon>Massarina</taxon>
    </lineage>
</organism>
<proteinExistence type="predicted"/>
<dbReference type="OrthoDB" id="294702at2759"/>
<keyword evidence="3" id="KW-1185">Reference proteome</keyword>
<dbReference type="PANTHER" id="PTHR45763:SF46">
    <property type="entry name" value="AB HYDROLASE-1 DOMAIN-CONTAINING PROTEIN"/>
    <property type="match status" value="1"/>
</dbReference>
<feature type="domain" description="AB hydrolase-1" evidence="1">
    <location>
        <begin position="56"/>
        <end position="312"/>
    </location>
</feature>
<keyword evidence="2" id="KW-0378">Hydrolase</keyword>
<evidence type="ECO:0000259" key="1">
    <source>
        <dbReference type="Pfam" id="PF00561"/>
    </source>
</evidence>
<dbReference type="EMBL" id="MU006778">
    <property type="protein sequence ID" value="KAF2644695.1"/>
    <property type="molecule type" value="Genomic_DNA"/>
</dbReference>
<accession>A0A6A6SAA5</accession>
<name>A0A6A6SAA5_9PLEO</name>
<sequence length="343" mass="37301">MTRHVFSNFHDTSTRNLAAGEVDSAAMRESESFSLPHGHGRTLSYAVYGSPMPKITVFYFHAFPSSRKEGKLWHTAASKLNIRLISPDRPGFGNSSPQPNRTLLDYPKDVLILADHLKIERFYVMGMSGGGPYSLACVKGIPKERLAGATIVSGLYPASFGTAGMLLMTRTMLTLGPWIPGVIGTVMDMAIGRAARNPDPKVLEDLMMKGIGDRPKADQAAMRDEKNRDAFVEGTREAMRQGGQASACEAKLFGSSWGFDLQELPVGEDGVPLTLWHGTDDINVPPMMAVKAKAAMPKATLHMKEGEAHVSYAFTHQEEILRDLLGETDEPGLVTLAVQSPLS</sequence>
<dbReference type="Pfam" id="PF00561">
    <property type="entry name" value="Abhydrolase_1"/>
    <property type="match status" value="1"/>
</dbReference>
<dbReference type="Gene3D" id="3.40.50.1820">
    <property type="entry name" value="alpha/beta hydrolase"/>
    <property type="match status" value="1"/>
</dbReference>
<dbReference type="InterPro" id="IPR029058">
    <property type="entry name" value="AB_hydrolase_fold"/>
</dbReference>
<dbReference type="AlphaFoldDB" id="A0A6A6SAA5"/>
<dbReference type="GO" id="GO:0016787">
    <property type="term" value="F:hydrolase activity"/>
    <property type="evidence" value="ECO:0007669"/>
    <property type="project" value="UniProtKB-KW"/>
</dbReference>
<evidence type="ECO:0000313" key="3">
    <source>
        <dbReference type="Proteomes" id="UP000799753"/>
    </source>
</evidence>
<dbReference type="InterPro" id="IPR000073">
    <property type="entry name" value="AB_hydrolase_1"/>
</dbReference>
<protein>
    <submittedName>
        <fullName evidence="2">Alpha/beta-hydrolase</fullName>
    </submittedName>
</protein>
<reference evidence="2" key="1">
    <citation type="journal article" date="2020" name="Stud. Mycol.">
        <title>101 Dothideomycetes genomes: a test case for predicting lifestyles and emergence of pathogens.</title>
        <authorList>
            <person name="Haridas S."/>
            <person name="Albert R."/>
            <person name="Binder M."/>
            <person name="Bloem J."/>
            <person name="Labutti K."/>
            <person name="Salamov A."/>
            <person name="Andreopoulos B."/>
            <person name="Baker S."/>
            <person name="Barry K."/>
            <person name="Bills G."/>
            <person name="Bluhm B."/>
            <person name="Cannon C."/>
            <person name="Castanera R."/>
            <person name="Culley D."/>
            <person name="Daum C."/>
            <person name="Ezra D."/>
            <person name="Gonzalez J."/>
            <person name="Henrissat B."/>
            <person name="Kuo A."/>
            <person name="Liang C."/>
            <person name="Lipzen A."/>
            <person name="Lutzoni F."/>
            <person name="Magnuson J."/>
            <person name="Mondo S."/>
            <person name="Nolan M."/>
            <person name="Ohm R."/>
            <person name="Pangilinan J."/>
            <person name="Park H.-J."/>
            <person name="Ramirez L."/>
            <person name="Alfaro M."/>
            <person name="Sun H."/>
            <person name="Tritt A."/>
            <person name="Yoshinaga Y."/>
            <person name="Zwiers L.-H."/>
            <person name="Turgeon B."/>
            <person name="Goodwin S."/>
            <person name="Spatafora J."/>
            <person name="Crous P."/>
            <person name="Grigoriev I."/>
        </authorList>
    </citation>
    <scope>NUCLEOTIDE SEQUENCE</scope>
    <source>
        <strain evidence="2">CBS 473.64</strain>
    </source>
</reference>
<dbReference type="PANTHER" id="PTHR45763">
    <property type="entry name" value="HYDROLASE, ALPHA/BETA FOLD FAMILY PROTEIN, EXPRESSED-RELATED"/>
    <property type="match status" value="1"/>
</dbReference>
<evidence type="ECO:0000313" key="2">
    <source>
        <dbReference type="EMBL" id="KAF2644695.1"/>
    </source>
</evidence>
<gene>
    <name evidence="2" type="ORF">P280DRAFT_465974</name>
</gene>
<dbReference type="SUPFAM" id="SSF53474">
    <property type="entry name" value="alpha/beta-Hydrolases"/>
    <property type="match status" value="1"/>
</dbReference>
<dbReference type="Proteomes" id="UP000799753">
    <property type="component" value="Unassembled WGS sequence"/>
</dbReference>